<dbReference type="SMART" id="SM00184">
    <property type="entry name" value="RING"/>
    <property type="match status" value="1"/>
</dbReference>
<evidence type="ECO:0000256" key="2">
    <source>
        <dbReference type="ARBA" id="ARBA00022723"/>
    </source>
</evidence>
<dbReference type="GO" id="GO:0008270">
    <property type="term" value="F:zinc ion binding"/>
    <property type="evidence" value="ECO:0007669"/>
    <property type="project" value="UniProtKB-KW"/>
</dbReference>
<keyword evidence="2" id="KW-0479">Metal-binding</keyword>
<dbReference type="Pfam" id="PF06739">
    <property type="entry name" value="SBBP"/>
    <property type="match status" value="1"/>
</dbReference>
<dbReference type="SUPFAM" id="SSF63829">
    <property type="entry name" value="Calcium-dependent phosphotriesterase"/>
    <property type="match status" value="1"/>
</dbReference>
<dbReference type="Gene3D" id="3.30.40.10">
    <property type="entry name" value="Zinc/RING finger domain, C3HC4 (zinc finger)"/>
    <property type="match status" value="1"/>
</dbReference>
<dbReference type="CDD" id="cd19757">
    <property type="entry name" value="Bbox1"/>
    <property type="match status" value="1"/>
</dbReference>
<evidence type="ECO:0000313" key="8">
    <source>
        <dbReference type="EMBL" id="KAL3870818.1"/>
    </source>
</evidence>
<keyword evidence="9" id="KW-1185">Reference proteome</keyword>
<comment type="caution">
    <text evidence="8">The sequence shown here is derived from an EMBL/GenBank/DDBJ whole genome shotgun (WGS) entry which is preliminary data.</text>
</comment>
<feature type="domain" description="B box-type" evidence="7">
    <location>
        <begin position="171"/>
        <end position="221"/>
    </location>
</feature>
<evidence type="ECO:0000256" key="4">
    <source>
        <dbReference type="ARBA" id="ARBA00022833"/>
    </source>
</evidence>
<protein>
    <submittedName>
        <fullName evidence="8">Uncharacterized protein</fullName>
    </submittedName>
</protein>
<accession>A0ABD3WDF0</accession>
<dbReference type="InterPro" id="IPR047153">
    <property type="entry name" value="TRIM45/56/19-like"/>
</dbReference>
<feature type="domain" description="B box-type" evidence="7">
    <location>
        <begin position="110"/>
        <end position="157"/>
    </location>
</feature>
<evidence type="ECO:0000256" key="1">
    <source>
        <dbReference type="ARBA" id="ARBA00022553"/>
    </source>
</evidence>
<dbReference type="InterPro" id="IPR011042">
    <property type="entry name" value="6-blade_b-propeller_TolB-like"/>
</dbReference>
<dbReference type="PROSITE" id="PS00518">
    <property type="entry name" value="ZF_RING_1"/>
    <property type="match status" value="1"/>
</dbReference>
<dbReference type="InterPro" id="IPR001841">
    <property type="entry name" value="Znf_RING"/>
</dbReference>
<dbReference type="Gene3D" id="3.30.160.60">
    <property type="entry name" value="Classic Zinc Finger"/>
    <property type="match status" value="1"/>
</dbReference>
<dbReference type="AlphaFoldDB" id="A0ABD3WDF0"/>
<dbReference type="Pfam" id="PF13445">
    <property type="entry name" value="zf-RING_UBOX"/>
    <property type="match status" value="1"/>
</dbReference>
<dbReference type="PANTHER" id="PTHR25462:SF296">
    <property type="entry name" value="MEIOTIC P26, ISOFORM F"/>
    <property type="match status" value="1"/>
</dbReference>
<gene>
    <name evidence="8" type="ORF">ACJMK2_038858</name>
</gene>
<dbReference type="SUPFAM" id="SSF57850">
    <property type="entry name" value="RING/U-box"/>
    <property type="match status" value="1"/>
</dbReference>
<feature type="domain" description="RING-type" evidence="6">
    <location>
        <begin position="25"/>
        <end position="72"/>
    </location>
</feature>
<dbReference type="InterPro" id="IPR017907">
    <property type="entry name" value="Znf_RING_CS"/>
</dbReference>
<name>A0ABD3WDF0_SINWO</name>
<organism evidence="8 9">
    <name type="scientific">Sinanodonta woodiana</name>
    <name type="common">Chinese pond mussel</name>
    <name type="synonym">Anodonta woodiana</name>
    <dbReference type="NCBI Taxonomy" id="1069815"/>
    <lineage>
        <taxon>Eukaryota</taxon>
        <taxon>Metazoa</taxon>
        <taxon>Spiralia</taxon>
        <taxon>Lophotrochozoa</taxon>
        <taxon>Mollusca</taxon>
        <taxon>Bivalvia</taxon>
        <taxon>Autobranchia</taxon>
        <taxon>Heteroconchia</taxon>
        <taxon>Palaeoheterodonta</taxon>
        <taxon>Unionida</taxon>
        <taxon>Unionoidea</taxon>
        <taxon>Unionidae</taxon>
        <taxon>Unioninae</taxon>
        <taxon>Sinanodonta</taxon>
    </lineage>
</organism>
<reference evidence="8 9" key="1">
    <citation type="submission" date="2024-11" db="EMBL/GenBank/DDBJ databases">
        <title>Chromosome-level genome assembly of the freshwater bivalve Anodonta woodiana.</title>
        <authorList>
            <person name="Chen X."/>
        </authorList>
    </citation>
    <scope>NUCLEOTIDE SEQUENCE [LARGE SCALE GENOMIC DNA]</scope>
    <source>
        <strain evidence="8">MN2024</strain>
        <tissue evidence="8">Gills</tissue>
    </source>
</reference>
<sequence length="681" mass="76750">MPASRVSTSKFSSTATSLSSSRLKCPLCIKDFTVPRCLPCLHSFCQDCLMRYISKRAAKIKNPSTFECPVCKKVTKAPVNAKQISEWAAFFPQDTIIQSLLPGSKSEIDRPCDPCLTEHNAVQAKGLCVVCNDVLCEECIRSHRKNKASRGHKINLLKDDPDYRHHAKNVSLHMACDTHEDEDAKFFCKDHAIFYCPECEPLAHKSCKNVFDLKKHSARLLKERSPTKASEELENIEAHLLKFTDTSQAHMKQVEFQINNLPYQIRALKKRIDEILDTLERKTKLEGNSLLNEEVKELPDKIKECESLVTAVRNSHRVLDAVVRNDDAVQTFYTIQKIQNHLIFYRKQISGPFSLTDCKELVIYFDATLSALDPDVKVNVETKLEIRRDLDTPRTSLTSARTLSSRQSKEYTLKPEAEFIAKSPNGLGLGPCYTGIAHLSGDRLVLVDYNNKRCCLYDSSFTFVSDHTFTSHPMSVCVVRENTIAVSLQGDPDPAFHIMDVQNAVRSIDTIALSRPIWGLAALSNSKFVVSGVSTDNKYYWGVVSRKGKEKLFHELGDSGGHVITDIALDASKTRVYISLYGTHTVHCCDLEGVEYFRYKNYKDLIRPRGLAVDREGNVYVVGQESNTILQLSNDGTLIHIFRKGVPAKPQQINFNLSGDTLMVTNFSENEKDKCHLLKVS</sequence>
<evidence type="ECO:0000259" key="7">
    <source>
        <dbReference type="PROSITE" id="PS50119"/>
    </source>
</evidence>
<evidence type="ECO:0000259" key="6">
    <source>
        <dbReference type="PROSITE" id="PS50089"/>
    </source>
</evidence>
<dbReference type="PANTHER" id="PTHR25462">
    <property type="entry name" value="BONUS, ISOFORM C-RELATED"/>
    <property type="match status" value="1"/>
</dbReference>
<dbReference type="EMBL" id="JBJQND010000007">
    <property type="protein sequence ID" value="KAL3870818.1"/>
    <property type="molecule type" value="Genomic_DNA"/>
</dbReference>
<evidence type="ECO:0000313" key="9">
    <source>
        <dbReference type="Proteomes" id="UP001634394"/>
    </source>
</evidence>
<evidence type="ECO:0000256" key="3">
    <source>
        <dbReference type="ARBA" id="ARBA00022771"/>
    </source>
</evidence>
<dbReference type="InterPro" id="IPR000315">
    <property type="entry name" value="Znf_B-box"/>
</dbReference>
<keyword evidence="3 5" id="KW-0863">Zinc-finger</keyword>
<dbReference type="Gene3D" id="2.120.10.30">
    <property type="entry name" value="TolB, C-terminal domain"/>
    <property type="match status" value="1"/>
</dbReference>
<keyword evidence="1" id="KW-0597">Phosphoprotein</keyword>
<dbReference type="InterPro" id="IPR027370">
    <property type="entry name" value="Znf-RING_euk"/>
</dbReference>
<dbReference type="PROSITE" id="PS50089">
    <property type="entry name" value="ZF_RING_2"/>
    <property type="match status" value="1"/>
</dbReference>
<proteinExistence type="predicted"/>
<dbReference type="InterPro" id="IPR013083">
    <property type="entry name" value="Znf_RING/FYVE/PHD"/>
</dbReference>
<dbReference type="InterPro" id="IPR010620">
    <property type="entry name" value="SBBP_repeat"/>
</dbReference>
<keyword evidence="4" id="KW-0862">Zinc</keyword>
<evidence type="ECO:0000256" key="5">
    <source>
        <dbReference type="PROSITE-ProRule" id="PRU00024"/>
    </source>
</evidence>
<dbReference type="Proteomes" id="UP001634394">
    <property type="component" value="Unassembled WGS sequence"/>
</dbReference>
<dbReference type="PROSITE" id="PS50119">
    <property type="entry name" value="ZF_BBOX"/>
    <property type="match status" value="2"/>
</dbReference>